<sequence length="83" mass="8804">RRSGAGQAGHVLGFIDIVIQAESFTCTLCCLFADSELVNASSCCELGLPGTGDFKSEASSLLLRFLFLRPGCSMQVECLDTPV</sequence>
<reference evidence="1" key="1">
    <citation type="journal article" date="2019" name="Sci. Rep.">
        <title>Draft genome of Tanacetum cinerariifolium, the natural source of mosquito coil.</title>
        <authorList>
            <person name="Yamashiro T."/>
            <person name="Shiraishi A."/>
            <person name="Satake H."/>
            <person name="Nakayama K."/>
        </authorList>
    </citation>
    <scope>NUCLEOTIDE SEQUENCE</scope>
</reference>
<dbReference type="EMBL" id="BKCJ011833380">
    <property type="protein sequence ID" value="GFD56789.1"/>
    <property type="molecule type" value="Genomic_DNA"/>
</dbReference>
<dbReference type="AlphaFoldDB" id="A0A699XAX4"/>
<comment type="caution">
    <text evidence="1">The sequence shown here is derived from an EMBL/GenBank/DDBJ whole genome shotgun (WGS) entry which is preliminary data.</text>
</comment>
<proteinExistence type="predicted"/>
<gene>
    <name evidence="1" type="ORF">Tci_928758</name>
</gene>
<name>A0A699XAX4_TANCI</name>
<organism evidence="1">
    <name type="scientific">Tanacetum cinerariifolium</name>
    <name type="common">Dalmatian daisy</name>
    <name type="synonym">Chrysanthemum cinerariifolium</name>
    <dbReference type="NCBI Taxonomy" id="118510"/>
    <lineage>
        <taxon>Eukaryota</taxon>
        <taxon>Viridiplantae</taxon>
        <taxon>Streptophyta</taxon>
        <taxon>Embryophyta</taxon>
        <taxon>Tracheophyta</taxon>
        <taxon>Spermatophyta</taxon>
        <taxon>Magnoliopsida</taxon>
        <taxon>eudicotyledons</taxon>
        <taxon>Gunneridae</taxon>
        <taxon>Pentapetalae</taxon>
        <taxon>asterids</taxon>
        <taxon>campanulids</taxon>
        <taxon>Asterales</taxon>
        <taxon>Asteraceae</taxon>
        <taxon>Asteroideae</taxon>
        <taxon>Anthemideae</taxon>
        <taxon>Anthemidinae</taxon>
        <taxon>Tanacetum</taxon>
    </lineage>
</organism>
<feature type="non-terminal residue" evidence="1">
    <location>
        <position position="1"/>
    </location>
</feature>
<protein>
    <submittedName>
        <fullName evidence="1">Uncharacterized protein</fullName>
    </submittedName>
</protein>
<evidence type="ECO:0000313" key="1">
    <source>
        <dbReference type="EMBL" id="GFD56789.1"/>
    </source>
</evidence>
<accession>A0A699XAX4</accession>